<sequence length="415" mass="48476">MPEIKPFKGLIYNLSLPIQRLVAPPYDVISDRERDELYELHPYNVIRLILNRDENRYESAKNFFETWLRDGIITERDKEAIFVYEQGFKYDGKGYTRIGIICLMKLEEFGKGDIYPHEKTLPKPKEDRFNLLKATNAQFDHIFGIYPDPNFAVENLIEKYKPTSPLFDFEFPQGSGVNHKLYEITDESFIYSAVNFFKNRQVFIADGHHRYETGLMFRDYMRSLSSEKDEHNYILTYLTNMESKGLIILPTHRVISGVYKSDFKARLLSELTYDFFEVIKANSTDELKDLMSEFSRGSFGIYLGNGEGFVLKIRNYERIKQNLPVEIPDVVKALDVTILHEFIFKILELRLDRIVYTHDFKTAVELSEQPDKIAFLLNPPSVLDVKNVSLSGVAMPQKSTYFYPKLLSGIVMRKF</sequence>
<evidence type="ECO:0000313" key="4">
    <source>
        <dbReference type="Proteomes" id="UP000182200"/>
    </source>
</evidence>
<dbReference type="OrthoDB" id="9781616at2"/>
<proteinExistence type="predicted"/>
<reference evidence="3 4" key="2">
    <citation type="submission" date="2015-11" db="EMBL/GenBank/DDBJ databases">
        <authorList>
            <person name="Varghese N."/>
        </authorList>
    </citation>
    <scope>NUCLEOTIDE SEQUENCE [LARGE SCALE GENOMIC DNA]</scope>
    <source>
        <strain evidence="1 4">JGI-8</strain>
    </source>
</reference>
<dbReference type="Proteomes" id="UP000182011">
    <property type="component" value="Unassembled WGS sequence"/>
</dbReference>
<dbReference type="Pfam" id="PF06245">
    <property type="entry name" value="DUF1015"/>
    <property type="match status" value="1"/>
</dbReference>
<dbReference type="InterPro" id="IPR008323">
    <property type="entry name" value="UCP033563"/>
</dbReference>
<keyword evidence="4" id="KW-1185">Reference proteome</keyword>
<accession>A0A0P1P3G2</accession>
<accession>A0A0P1LB88</accession>
<evidence type="ECO:0000313" key="3">
    <source>
        <dbReference type="Proteomes" id="UP000182011"/>
    </source>
</evidence>
<dbReference type="AlphaFoldDB" id="A0A0P1LSM7"/>
<accession>A0A0P1LSM7</accession>
<dbReference type="EMBL" id="CZVI01000025">
    <property type="protein sequence ID" value="CUS91751.1"/>
    <property type="molecule type" value="Genomic_DNA"/>
</dbReference>
<dbReference type="Proteomes" id="UP000182200">
    <property type="component" value="Unassembled WGS sequence"/>
</dbReference>
<accession>A0A0S4MP08</accession>
<evidence type="ECO:0000313" key="2">
    <source>
        <dbReference type="EMBL" id="CUU00791.1"/>
    </source>
</evidence>
<reference evidence="2" key="1">
    <citation type="submission" date="2015-11" db="EMBL/GenBank/DDBJ databases">
        <authorList>
            <person name="Zhang Y."/>
            <person name="Guo Z."/>
        </authorList>
    </citation>
    <scope>NUCLEOTIDE SEQUENCE [LARGE SCALE GENOMIC DNA]</scope>
    <source>
        <strain evidence="2">JGI-4</strain>
    </source>
</reference>
<name>A0A0P1LSM7_9BACT</name>
<accession>A0A0P1LNZ3</accession>
<dbReference type="PIRSF" id="PIRSF033563">
    <property type="entry name" value="UCP033563"/>
    <property type="match status" value="1"/>
</dbReference>
<accession>A0A0P1M8Y1</accession>
<dbReference type="STRING" id="1633631.GCA_001442925_00086"/>
<evidence type="ECO:0000313" key="1">
    <source>
        <dbReference type="EMBL" id="CUS91751.1"/>
    </source>
</evidence>
<organism evidence="2 3">
    <name type="scientific">Candidatus Kryptonium thompsonii</name>
    <dbReference type="NCBI Taxonomy" id="1633631"/>
    <lineage>
        <taxon>Bacteria</taxon>
        <taxon>Pseudomonadati</taxon>
        <taxon>Candidatus Kryptoniota</taxon>
        <taxon>Candidatus Kryptonium</taxon>
    </lineage>
</organism>
<protein>
    <submittedName>
        <fullName evidence="2">Uncharacterized conserved protein, DUF1015 family</fullName>
    </submittedName>
</protein>
<accession>A0A0P1LLC0</accession>
<dbReference type="PANTHER" id="PTHR36454">
    <property type="entry name" value="LMO2823 PROTEIN"/>
    <property type="match status" value="1"/>
</dbReference>
<gene>
    <name evidence="2" type="ORF">JGI4_00086</name>
    <name evidence="1" type="ORF">JGI8_01587</name>
</gene>
<dbReference type="EMBL" id="FAOP01000001">
    <property type="protein sequence ID" value="CUU00791.1"/>
    <property type="molecule type" value="Genomic_DNA"/>
</dbReference>
<dbReference type="PANTHER" id="PTHR36454:SF1">
    <property type="entry name" value="DUF1015 DOMAIN-CONTAINING PROTEIN"/>
    <property type="match status" value="1"/>
</dbReference>
<dbReference type="RefSeq" id="WP_075426410.1">
    <property type="nucleotide sequence ID" value="NZ_CZVI01000025.1"/>
</dbReference>
<accession>A0A0P1LU28</accession>